<reference evidence="1" key="1">
    <citation type="submission" date="2018-01" db="EMBL/GenBank/DDBJ databases">
        <authorList>
            <person name="Clerissi C."/>
        </authorList>
    </citation>
    <scope>NUCLEOTIDE SEQUENCE</scope>
    <source>
        <strain evidence="1">Cupriavidus taiwanensis STM 8556</strain>
    </source>
</reference>
<dbReference type="EMBL" id="OFTH01000015">
    <property type="protein sequence ID" value="SOZ56450.1"/>
    <property type="molecule type" value="Genomic_DNA"/>
</dbReference>
<comment type="caution">
    <text evidence="1">The sequence shown here is derived from an EMBL/GenBank/DDBJ whole genome shotgun (WGS) entry which is preliminary data.</text>
</comment>
<proteinExistence type="predicted"/>
<evidence type="ECO:0000313" key="1">
    <source>
        <dbReference type="EMBL" id="SOZ56450.1"/>
    </source>
</evidence>
<protein>
    <submittedName>
        <fullName evidence="1">Uncharacterized protein</fullName>
    </submittedName>
</protein>
<organism evidence="1">
    <name type="scientific">Cupriavidus taiwanensis</name>
    <dbReference type="NCBI Taxonomy" id="164546"/>
    <lineage>
        <taxon>Bacteria</taxon>
        <taxon>Pseudomonadati</taxon>
        <taxon>Pseudomonadota</taxon>
        <taxon>Betaproteobacteria</taxon>
        <taxon>Burkholderiales</taxon>
        <taxon>Burkholderiaceae</taxon>
        <taxon>Cupriavidus</taxon>
    </lineage>
</organism>
<sequence>MRCQGLLARSGTPFFMTPAHIAPAYETDSAEPPL</sequence>
<name>A0A375DYR6_9BURK</name>
<accession>A0A375DYR6</accession>
<dbReference type="AlphaFoldDB" id="A0A375DYR6"/>
<dbReference type="Proteomes" id="UP000256952">
    <property type="component" value="Chromosome CBM2613_a"/>
</dbReference>
<gene>
    <name evidence="1" type="ORF">CBM2613_A220169</name>
</gene>